<gene>
    <name evidence="1" type="ORF">SAMN05421847_0776</name>
</gene>
<protein>
    <submittedName>
        <fullName evidence="1">Uncharacterized protein</fullName>
    </submittedName>
</protein>
<dbReference type="EMBL" id="FNUS01000001">
    <property type="protein sequence ID" value="SEF73753.1"/>
    <property type="molecule type" value="Genomic_DNA"/>
</dbReference>
<dbReference type="Proteomes" id="UP000236738">
    <property type="component" value="Unassembled WGS sequence"/>
</dbReference>
<proteinExistence type="predicted"/>
<organism evidence="1 2">
    <name type="scientific">Halpernia humi</name>
    <dbReference type="NCBI Taxonomy" id="493375"/>
    <lineage>
        <taxon>Bacteria</taxon>
        <taxon>Pseudomonadati</taxon>
        <taxon>Bacteroidota</taxon>
        <taxon>Flavobacteriia</taxon>
        <taxon>Flavobacteriales</taxon>
        <taxon>Weeksellaceae</taxon>
        <taxon>Chryseobacterium group</taxon>
        <taxon>Halpernia</taxon>
    </lineage>
</organism>
<keyword evidence="2" id="KW-1185">Reference proteome</keyword>
<reference evidence="2" key="1">
    <citation type="submission" date="2016-10" db="EMBL/GenBank/DDBJ databases">
        <authorList>
            <person name="Varghese N."/>
            <person name="Submissions S."/>
        </authorList>
    </citation>
    <scope>NUCLEOTIDE SEQUENCE [LARGE SCALE GENOMIC DNA]</scope>
    <source>
        <strain evidence="2">DSM 21580</strain>
    </source>
</reference>
<dbReference type="AlphaFoldDB" id="A0A1H5UFA4"/>
<name>A0A1H5UFA4_9FLAO</name>
<sequence>MKNLDTLKAKILTPKKETVLFLLQFSKSITVIKSKNKKYLVSKN</sequence>
<evidence type="ECO:0000313" key="1">
    <source>
        <dbReference type="EMBL" id="SEF73753.1"/>
    </source>
</evidence>
<evidence type="ECO:0000313" key="2">
    <source>
        <dbReference type="Proteomes" id="UP000236738"/>
    </source>
</evidence>
<accession>A0A1H5UFA4</accession>